<dbReference type="InterPro" id="IPR022398">
    <property type="entry name" value="Peptidase_S8_His-AS"/>
</dbReference>
<dbReference type="Proteomes" id="UP000007800">
    <property type="component" value="Unassembled WGS sequence"/>
</dbReference>
<dbReference type="AlphaFoldDB" id="C5L458"/>
<evidence type="ECO:0000313" key="12">
    <source>
        <dbReference type="Proteomes" id="UP000007800"/>
    </source>
</evidence>
<protein>
    <recommendedName>
        <fullName evidence="7">subtilisin</fullName>
        <ecNumber evidence="7">3.4.21.62</ecNumber>
    </recommendedName>
</protein>
<keyword evidence="4" id="KW-0720">Serine protease</keyword>
<dbReference type="GO" id="GO:0004252">
    <property type="term" value="F:serine-type endopeptidase activity"/>
    <property type="evidence" value="ECO:0007669"/>
    <property type="project" value="UniProtKB-EC"/>
</dbReference>
<evidence type="ECO:0000256" key="7">
    <source>
        <dbReference type="ARBA" id="ARBA00023619"/>
    </source>
</evidence>
<proteinExistence type="inferred from homology"/>
<dbReference type="PANTHER" id="PTHR43399">
    <property type="entry name" value="SUBTILISIN-RELATED"/>
    <property type="match status" value="1"/>
</dbReference>
<dbReference type="PRINTS" id="PR00723">
    <property type="entry name" value="SUBTILISIN"/>
</dbReference>
<evidence type="ECO:0000256" key="1">
    <source>
        <dbReference type="ARBA" id="ARBA00011073"/>
    </source>
</evidence>
<dbReference type="PANTHER" id="PTHR43399:SF4">
    <property type="entry name" value="CELL WALL-ASSOCIATED PROTEASE"/>
    <property type="match status" value="1"/>
</dbReference>
<evidence type="ECO:0000259" key="10">
    <source>
        <dbReference type="Pfam" id="PF00082"/>
    </source>
</evidence>
<evidence type="ECO:0000313" key="11">
    <source>
        <dbReference type="EMBL" id="EER08485.1"/>
    </source>
</evidence>
<dbReference type="InterPro" id="IPR036852">
    <property type="entry name" value="Peptidase_S8/S53_dom_sf"/>
</dbReference>
<dbReference type="EC" id="3.4.21.62" evidence="7"/>
<dbReference type="Gene3D" id="3.40.50.200">
    <property type="entry name" value="Peptidase S8/S53 domain"/>
    <property type="match status" value="1"/>
</dbReference>
<evidence type="ECO:0000256" key="3">
    <source>
        <dbReference type="ARBA" id="ARBA00022801"/>
    </source>
</evidence>
<evidence type="ECO:0000256" key="8">
    <source>
        <dbReference type="PROSITE-ProRule" id="PRU01240"/>
    </source>
</evidence>
<dbReference type="SUPFAM" id="SSF52743">
    <property type="entry name" value="Subtilisin-like"/>
    <property type="match status" value="1"/>
</dbReference>
<feature type="chain" id="PRO_5002954263" description="subtilisin" evidence="9">
    <location>
        <begin position="22"/>
        <end position="271"/>
    </location>
</feature>
<comment type="similarity">
    <text evidence="1 8">Belongs to the peptidase S8 family.</text>
</comment>
<keyword evidence="9" id="KW-0732">Signal</keyword>
<name>C5L458_PERM5</name>
<dbReference type="Pfam" id="PF00082">
    <property type="entry name" value="Peptidase_S8"/>
    <property type="match status" value="1"/>
</dbReference>
<dbReference type="RefSeq" id="XP_002776669.1">
    <property type="nucleotide sequence ID" value="XM_002776623.1"/>
</dbReference>
<keyword evidence="2" id="KW-0645">Protease</keyword>
<evidence type="ECO:0000256" key="6">
    <source>
        <dbReference type="ARBA" id="ARBA00023529"/>
    </source>
</evidence>
<feature type="domain" description="Peptidase S8/S53" evidence="10">
    <location>
        <begin position="177"/>
        <end position="248"/>
    </location>
</feature>
<dbReference type="OrthoDB" id="531541at2759"/>
<dbReference type="GO" id="GO:0006508">
    <property type="term" value="P:proteolysis"/>
    <property type="evidence" value="ECO:0007669"/>
    <property type="project" value="UniProtKB-KW"/>
</dbReference>
<keyword evidence="5" id="KW-0865">Zymogen</keyword>
<dbReference type="InParanoid" id="C5L458"/>
<dbReference type="PROSITE" id="PS51892">
    <property type="entry name" value="SUBTILASE"/>
    <property type="match status" value="1"/>
</dbReference>
<gene>
    <name evidence="11" type="ORF">Pmar_PMAR005072</name>
</gene>
<sequence length="271" mass="29115">MSARLGVLSTILVCVITFGEGVLDRTLLRISHRGAPLDIRLVPKMLAQATAASDRVVYPLSVDDLECERCFAQDGAILDLKAVGIQIVESTCSVGHSQILGYLQKAKTMLDIDFDCDPDYEVSISPLFEPTVGTNPECTGGNQVLWTNDPASSCQRNLELIRLGKAWRAASRGHLQDAVLAIIDSGVDMTHPDLVGQFWENPEDGSIGYNFITNTTDVTDDNGHGTHCAGNAAAHTNNRIGIAGVANANFTVPYVKLMILKFLGSDGRGSI</sequence>
<evidence type="ECO:0000256" key="4">
    <source>
        <dbReference type="ARBA" id="ARBA00022825"/>
    </source>
</evidence>
<dbReference type="EMBL" id="GG678960">
    <property type="protein sequence ID" value="EER08485.1"/>
    <property type="molecule type" value="Genomic_DNA"/>
</dbReference>
<feature type="non-terminal residue" evidence="11">
    <location>
        <position position="271"/>
    </location>
</feature>
<dbReference type="InterPro" id="IPR015500">
    <property type="entry name" value="Peptidase_S8_subtilisin-rel"/>
</dbReference>
<keyword evidence="3" id="KW-0378">Hydrolase</keyword>
<dbReference type="InterPro" id="IPR000209">
    <property type="entry name" value="Peptidase_S8/S53_dom"/>
</dbReference>
<dbReference type="InterPro" id="IPR051048">
    <property type="entry name" value="Peptidase_S8/S53_subtilisin"/>
</dbReference>
<comment type="catalytic activity">
    <reaction evidence="6">
        <text>Hydrolysis of proteins with broad specificity for peptide bonds, and a preference for a large uncharged residue in P1. Hydrolyzes peptide amides.</text>
        <dbReference type="EC" id="3.4.21.62"/>
    </reaction>
</comment>
<reference evidence="11 12" key="1">
    <citation type="submission" date="2008-07" db="EMBL/GenBank/DDBJ databases">
        <authorList>
            <person name="El-Sayed N."/>
            <person name="Caler E."/>
            <person name="Inman J."/>
            <person name="Amedeo P."/>
            <person name="Hass B."/>
            <person name="Wortman J."/>
        </authorList>
    </citation>
    <scope>NUCLEOTIDE SEQUENCE [LARGE SCALE GENOMIC DNA]</scope>
    <source>
        <strain evidence="12">ATCC 50983 / TXsc</strain>
    </source>
</reference>
<organism evidence="12">
    <name type="scientific">Perkinsus marinus (strain ATCC 50983 / TXsc)</name>
    <dbReference type="NCBI Taxonomy" id="423536"/>
    <lineage>
        <taxon>Eukaryota</taxon>
        <taxon>Sar</taxon>
        <taxon>Alveolata</taxon>
        <taxon>Perkinsozoa</taxon>
        <taxon>Perkinsea</taxon>
        <taxon>Perkinsida</taxon>
        <taxon>Perkinsidae</taxon>
        <taxon>Perkinsus</taxon>
    </lineage>
</organism>
<evidence type="ECO:0000256" key="9">
    <source>
        <dbReference type="SAM" id="SignalP"/>
    </source>
</evidence>
<keyword evidence="12" id="KW-1185">Reference proteome</keyword>
<dbReference type="PROSITE" id="PS00137">
    <property type="entry name" value="SUBTILASE_HIS"/>
    <property type="match status" value="1"/>
</dbReference>
<comment type="caution">
    <text evidence="8">Lacks conserved residue(s) required for the propagation of feature annotation.</text>
</comment>
<accession>C5L458</accession>
<evidence type="ECO:0000256" key="2">
    <source>
        <dbReference type="ARBA" id="ARBA00022670"/>
    </source>
</evidence>
<dbReference type="GeneID" id="9041849"/>
<evidence type="ECO:0000256" key="5">
    <source>
        <dbReference type="ARBA" id="ARBA00023145"/>
    </source>
</evidence>
<feature type="signal peptide" evidence="9">
    <location>
        <begin position="1"/>
        <end position="21"/>
    </location>
</feature>